<evidence type="ECO:0000313" key="1">
    <source>
        <dbReference type="EMBL" id="SMC43792.1"/>
    </source>
</evidence>
<keyword evidence="2" id="KW-1185">Reference proteome</keyword>
<proteinExistence type="predicted"/>
<sequence>MAKSKKRRAVPDEFHRHEALHMASVIMTLVESELVEAEAIKVNSDWSRRASEIHQSLFDLYQAIGEVHLDDERDDASMP</sequence>
<reference evidence="1 2" key="1">
    <citation type="submission" date="2017-04" db="EMBL/GenBank/DDBJ databases">
        <authorList>
            <person name="Afonso C.L."/>
            <person name="Miller P.J."/>
            <person name="Scott M.A."/>
            <person name="Spackman E."/>
            <person name="Goraichik I."/>
            <person name="Dimitrov K.M."/>
            <person name="Suarez D.L."/>
            <person name="Swayne D.E."/>
        </authorList>
    </citation>
    <scope>NUCLEOTIDE SEQUENCE [LARGE SCALE GENOMIC DNA]</scope>
    <source>
        <strain evidence="1 2">CGMCC 1.10972</strain>
    </source>
</reference>
<protein>
    <recommendedName>
        <fullName evidence="3">Rop-like</fullName>
    </recommendedName>
</protein>
<dbReference type="RefSeq" id="WP_084408661.1">
    <property type="nucleotide sequence ID" value="NZ_FWXR01000002.1"/>
</dbReference>
<organism evidence="1 2">
    <name type="scientific">Fulvimarina manganoxydans</name>
    <dbReference type="NCBI Taxonomy" id="937218"/>
    <lineage>
        <taxon>Bacteria</taxon>
        <taxon>Pseudomonadati</taxon>
        <taxon>Pseudomonadota</taxon>
        <taxon>Alphaproteobacteria</taxon>
        <taxon>Hyphomicrobiales</taxon>
        <taxon>Aurantimonadaceae</taxon>
        <taxon>Fulvimarina</taxon>
    </lineage>
</organism>
<dbReference type="Proteomes" id="UP000192656">
    <property type="component" value="Unassembled WGS sequence"/>
</dbReference>
<name>A0A1W1Z658_9HYPH</name>
<dbReference type="OrthoDB" id="8294308at2"/>
<gene>
    <name evidence="1" type="ORF">SAMN06297251_102208</name>
</gene>
<evidence type="ECO:0000313" key="2">
    <source>
        <dbReference type="Proteomes" id="UP000192656"/>
    </source>
</evidence>
<evidence type="ECO:0008006" key="3">
    <source>
        <dbReference type="Google" id="ProtNLM"/>
    </source>
</evidence>
<dbReference type="AlphaFoldDB" id="A0A1W1Z658"/>
<dbReference type="STRING" id="937218.SAMN06297251_102208"/>
<dbReference type="EMBL" id="FWXR01000002">
    <property type="protein sequence ID" value="SMC43792.1"/>
    <property type="molecule type" value="Genomic_DNA"/>
</dbReference>
<accession>A0A1W1Z658</accession>